<protein>
    <submittedName>
        <fullName evidence="1">Uncharacterized protein</fullName>
    </submittedName>
</protein>
<evidence type="ECO:0000313" key="2">
    <source>
        <dbReference type="Proteomes" id="UP001239111"/>
    </source>
</evidence>
<feature type="non-terminal residue" evidence="1">
    <location>
        <position position="121"/>
    </location>
</feature>
<reference evidence="1" key="1">
    <citation type="submission" date="2023-04" db="EMBL/GenBank/DDBJ databases">
        <title>A chromosome-level genome assembly of the parasitoid wasp Eretmocerus hayati.</title>
        <authorList>
            <person name="Zhong Y."/>
            <person name="Liu S."/>
            <person name="Liu Y."/>
        </authorList>
    </citation>
    <scope>NUCLEOTIDE SEQUENCE</scope>
    <source>
        <strain evidence="1">ZJU_SS_LIU_2023</strain>
    </source>
</reference>
<comment type="caution">
    <text evidence="1">The sequence shown here is derived from an EMBL/GenBank/DDBJ whole genome shotgun (WGS) entry which is preliminary data.</text>
</comment>
<gene>
    <name evidence="1" type="ORF">QAD02_002464</name>
</gene>
<name>A0ACC2NNT8_9HYME</name>
<sequence length="121" mass="13587">IVRDKLEKHRRAMTYLTMDPQALNSLIPDGSAVQDGPVVNTLKEILKKIDLLKSEGETLEAEVKSFTPSAENLLSANDDRGNKYDNDDILISQHIETTFGTLRGRIDSFIRCSEDIIELVK</sequence>
<keyword evidence="2" id="KW-1185">Reference proteome</keyword>
<accession>A0ACC2NNT8</accession>
<proteinExistence type="predicted"/>
<feature type="non-terminal residue" evidence="1">
    <location>
        <position position="1"/>
    </location>
</feature>
<dbReference type="EMBL" id="CM056743">
    <property type="protein sequence ID" value="KAJ8671205.1"/>
    <property type="molecule type" value="Genomic_DNA"/>
</dbReference>
<evidence type="ECO:0000313" key="1">
    <source>
        <dbReference type="EMBL" id="KAJ8671205.1"/>
    </source>
</evidence>
<dbReference type="Proteomes" id="UP001239111">
    <property type="component" value="Chromosome 3"/>
</dbReference>
<organism evidence="1 2">
    <name type="scientific">Eretmocerus hayati</name>
    <dbReference type="NCBI Taxonomy" id="131215"/>
    <lineage>
        <taxon>Eukaryota</taxon>
        <taxon>Metazoa</taxon>
        <taxon>Ecdysozoa</taxon>
        <taxon>Arthropoda</taxon>
        <taxon>Hexapoda</taxon>
        <taxon>Insecta</taxon>
        <taxon>Pterygota</taxon>
        <taxon>Neoptera</taxon>
        <taxon>Endopterygota</taxon>
        <taxon>Hymenoptera</taxon>
        <taxon>Apocrita</taxon>
        <taxon>Proctotrupomorpha</taxon>
        <taxon>Chalcidoidea</taxon>
        <taxon>Aphelinidae</taxon>
        <taxon>Aphelininae</taxon>
        <taxon>Eretmocerus</taxon>
    </lineage>
</organism>